<dbReference type="GO" id="GO:0016226">
    <property type="term" value="P:iron-sulfur cluster assembly"/>
    <property type="evidence" value="ECO:0007669"/>
    <property type="project" value="TreeGrafter"/>
</dbReference>
<evidence type="ECO:0000256" key="3">
    <source>
        <dbReference type="ARBA" id="ARBA00022954"/>
    </source>
</evidence>
<dbReference type="InterPro" id="IPR017703">
    <property type="entry name" value="YgfZ/GCV_T_CS"/>
</dbReference>
<comment type="function">
    <text evidence="4">Folate-binding protein involved in regulating the level of ATP-DnaA and in the modification of some tRNAs. It is probably a key factor in regulatory networks that act via tRNA modification, such as initiation of chromosomal replication.</text>
</comment>
<reference evidence="6 7" key="1">
    <citation type="submission" date="2018-11" db="EMBL/GenBank/DDBJ databases">
        <title>Vibrio LJC006 sp. nov., isolated from seawater during the bloom of the enteromorpha.</title>
        <authorList>
            <person name="Liang J."/>
        </authorList>
    </citation>
    <scope>NUCLEOTIDE SEQUENCE [LARGE SCALE GENOMIC DNA]</scope>
    <source>
        <strain evidence="6 7">LJC006</strain>
    </source>
</reference>
<dbReference type="Proteomes" id="UP000281112">
    <property type="component" value="Unassembled WGS sequence"/>
</dbReference>
<dbReference type="Gene3D" id="3.30.70.1400">
    <property type="entry name" value="Aminomethyltransferase beta-barrel domains"/>
    <property type="match status" value="1"/>
</dbReference>
<dbReference type="NCBIfam" id="TIGR03317">
    <property type="entry name" value="ygfZ_signature"/>
    <property type="match status" value="1"/>
</dbReference>
<evidence type="ECO:0000256" key="4">
    <source>
        <dbReference type="HAMAP-Rule" id="MF_01175"/>
    </source>
</evidence>
<comment type="similarity">
    <text evidence="4">Belongs to the tRNA-modifying YgfZ family.</text>
</comment>
<keyword evidence="7" id="KW-1185">Reference proteome</keyword>
<evidence type="ECO:0000256" key="2">
    <source>
        <dbReference type="ARBA" id="ARBA00022694"/>
    </source>
</evidence>
<gene>
    <name evidence="6" type="primary">ygfZ</name>
    <name evidence="6" type="ORF">EES38_03940</name>
</gene>
<dbReference type="FunFam" id="3.30.70.1400:FF:000002">
    <property type="entry name" value="tRNA-modifying protein YgfZ"/>
    <property type="match status" value="1"/>
</dbReference>
<dbReference type="NCBIfam" id="NF007110">
    <property type="entry name" value="PRK09559.1"/>
    <property type="match status" value="1"/>
</dbReference>
<keyword evidence="2 4" id="KW-0819">tRNA processing</keyword>
<comment type="subcellular location">
    <subcellularLocation>
        <location evidence="4">Cytoplasm</location>
    </subcellularLocation>
</comment>
<dbReference type="GO" id="GO:0005542">
    <property type="term" value="F:folic acid binding"/>
    <property type="evidence" value="ECO:0007669"/>
    <property type="project" value="UniProtKB-UniRule"/>
</dbReference>
<dbReference type="EMBL" id="RJVQ01000002">
    <property type="protein sequence ID" value="RQW63766.1"/>
    <property type="molecule type" value="Genomic_DNA"/>
</dbReference>
<dbReference type="GO" id="GO:0005737">
    <property type="term" value="C:cytoplasm"/>
    <property type="evidence" value="ECO:0007669"/>
    <property type="project" value="UniProtKB-SubCell"/>
</dbReference>
<dbReference type="SUPFAM" id="SSF103025">
    <property type="entry name" value="Folate-binding domain"/>
    <property type="match status" value="1"/>
</dbReference>
<dbReference type="PANTHER" id="PTHR22602:SF0">
    <property type="entry name" value="TRANSFERASE CAF17, MITOCHONDRIAL-RELATED"/>
    <property type="match status" value="1"/>
</dbReference>
<dbReference type="HAMAP" id="MF_01175">
    <property type="entry name" value="tRNA_modifying_YgfZ"/>
    <property type="match status" value="1"/>
</dbReference>
<evidence type="ECO:0000259" key="5">
    <source>
        <dbReference type="Pfam" id="PF21130"/>
    </source>
</evidence>
<keyword evidence="3 4" id="KW-0290">Folate-binding</keyword>
<dbReference type="AlphaFoldDB" id="A0A3N9U6Q6"/>
<evidence type="ECO:0000313" key="7">
    <source>
        <dbReference type="Proteomes" id="UP000281112"/>
    </source>
</evidence>
<dbReference type="RefSeq" id="WP_124935885.1">
    <property type="nucleotide sequence ID" value="NZ_RJVQ01000002.1"/>
</dbReference>
<evidence type="ECO:0000256" key="1">
    <source>
        <dbReference type="ARBA" id="ARBA00022490"/>
    </source>
</evidence>
<name>A0A3N9U6Q6_9VIBR</name>
<keyword evidence="1 4" id="KW-0963">Cytoplasm</keyword>
<dbReference type="InterPro" id="IPR048451">
    <property type="entry name" value="YgfZ_barrel"/>
</dbReference>
<feature type="binding site" evidence="4">
    <location>
        <position position="182"/>
    </location>
    <ligand>
        <name>folate</name>
        <dbReference type="ChEBI" id="CHEBI:62501"/>
    </ligand>
</feature>
<dbReference type="Pfam" id="PF21130">
    <property type="entry name" value="YgfZ_barrel"/>
    <property type="match status" value="1"/>
</dbReference>
<protein>
    <recommendedName>
        <fullName evidence="4">tRNA-modifying protein YgfZ</fullName>
    </recommendedName>
</protein>
<dbReference type="InterPro" id="IPR045179">
    <property type="entry name" value="YgfZ/GcvT"/>
</dbReference>
<comment type="caution">
    <text evidence="6">The sequence shown here is derived from an EMBL/GenBank/DDBJ whole genome shotgun (WGS) entry which is preliminary data.</text>
</comment>
<feature type="domain" description="tRNA-modifying protein YgfZ-like beta-barrel" evidence="5">
    <location>
        <begin position="237"/>
        <end position="303"/>
    </location>
</feature>
<dbReference type="GO" id="GO:0009451">
    <property type="term" value="P:RNA modification"/>
    <property type="evidence" value="ECO:0007669"/>
    <property type="project" value="InterPro"/>
</dbReference>
<dbReference type="Gene3D" id="2.40.30.160">
    <property type="match status" value="1"/>
</dbReference>
<dbReference type="SUPFAM" id="SSF101790">
    <property type="entry name" value="Aminomethyltransferase beta-barrel domain"/>
    <property type="match status" value="1"/>
</dbReference>
<dbReference type="Gene3D" id="3.30.70.1630">
    <property type="match status" value="1"/>
</dbReference>
<accession>A0A3N9U6Q6</accession>
<organism evidence="6 7">
    <name type="scientific">Vibrio viridaestus</name>
    <dbReference type="NCBI Taxonomy" id="2487322"/>
    <lineage>
        <taxon>Bacteria</taxon>
        <taxon>Pseudomonadati</taxon>
        <taxon>Pseudomonadota</taxon>
        <taxon>Gammaproteobacteria</taxon>
        <taxon>Vibrionales</taxon>
        <taxon>Vibrionaceae</taxon>
        <taxon>Vibrio</taxon>
    </lineage>
</organism>
<dbReference type="InterPro" id="IPR029043">
    <property type="entry name" value="GcvT/YgfZ_C"/>
</dbReference>
<dbReference type="GO" id="GO:0008033">
    <property type="term" value="P:tRNA processing"/>
    <property type="evidence" value="ECO:0007669"/>
    <property type="project" value="UniProtKB-UniRule"/>
</dbReference>
<dbReference type="PANTHER" id="PTHR22602">
    <property type="entry name" value="TRANSFERASE CAF17, MITOCHONDRIAL-RELATED"/>
    <property type="match status" value="1"/>
</dbReference>
<feature type="binding site" evidence="4">
    <location>
        <position position="29"/>
    </location>
    <ligand>
        <name>folate</name>
        <dbReference type="ChEBI" id="CHEBI:62501"/>
    </ligand>
</feature>
<sequence length="320" mass="35602">MDWKNRFQSLTLQESAAQTDLALAYLSTWGLITATGADKKSYLQGQITCNVASLSAHDVTFAGHCDAKGKVWSIFRMFHHKDGYAMVQPKSVIDTELKELKKYAVFSKIEITESEDNLLAIFGADAESFVKTLSSEQGDVRSISGGTAVKINDQRWLLVVDDDAAQSIVEQLADKIVSELLWLEQEIKHGIPVLNAQEQNTHIPQALNLQAIDGISFTKGCYTGQETVARAKYRGINKRALYTISGNLSTSPENVEIERSVGENWRSVGNLIAFIRYPSGKVIGQIVLPNNLDSETKFRAKDQEGEWILEPMPYQLEEAE</sequence>
<dbReference type="InterPro" id="IPR023758">
    <property type="entry name" value="tRNA-modifying_YgfZ"/>
</dbReference>
<proteinExistence type="inferred from homology"/>
<evidence type="ECO:0000313" key="6">
    <source>
        <dbReference type="EMBL" id="RQW63766.1"/>
    </source>
</evidence>
<dbReference type="OrthoDB" id="9796287at2"/>